<dbReference type="PANTHER" id="PTHR12911">
    <property type="entry name" value="SAD1/UNC-84-LIKE PROTEIN-RELATED"/>
    <property type="match status" value="1"/>
</dbReference>
<proteinExistence type="predicted"/>
<dbReference type="InterPro" id="IPR045119">
    <property type="entry name" value="SUN1-5"/>
</dbReference>
<dbReference type="PANTHER" id="PTHR12911:SF8">
    <property type="entry name" value="KLAROID PROTEIN-RELATED"/>
    <property type="match status" value="1"/>
</dbReference>
<comment type="subcellular location">
    <subcellularLocation>
        <location evidence="1">Membrane</location>
    </subcellularLocation>
</comment>
<feature type="compositionally biased region" description="Polar residues" evidence="5">
    <location>
        <begin position="170"/>
        <end position="191"/>
    </location>
</feature>
<accession>A0A1V8TDM1</accession>
<dbReference type="Pfam" id="PF07738">
    <property type="entry name" value="Sad1_UNC"/>
    <property type="match status" value="1"/>
</dbReference>
<feature type="compositionally biased region" description="Acidic residues" evidence="5">
    <location>
        <begin position="78"/>
        <end position="91"/>
    </location>
</feature>
<dbReference type="Proteomes" id="UP000192596">
    <property type="component" value="Unassembled WGS sequence"/>
</dbReference>
<feature type="compositionally biased region" description="Basic and acidic residues" evidence="5">
    <location>
        <begin position="98"/>
        <end position="107"/>
    </location>
</feature>
<protein>
    <recommendedName>
        <fullName evidence="7">SUN domain-containing protein</fullName>
    </recommendedName>
</protein>
<evidence type="ECO:0000256" key="1">
    <source>
        <dbReference type="ARBA" id="ARBA00004370"/>
    </source>
</evidence>
<dbReference type="EMBL" id="NAJO01000010">
    <property type="protein sequence ID" value="OQO09473.1"/>
    <property type="molecule type" value="Genomic_DNA"/>
</dbReference>
<feature type="transmembrane region" description="Helical" evidence="6">
    <location>
        <begin position="251"/>
        <end position="269"/>
    </location>
</feature>
<dbReference type="PROSITE" id="PS51469">
    <property type="entry name" value="SUN"/>
    <property type="match status" value="1"/>
</dbReference>
<reference evidence="9" key="1">
    <citation type="submission" date="2017-03" db="EMBL/GenBank/DDBJ databases">
        <title>Genomes of endolithic fungi from Antarctica.</title>
        <authorList>
            <person name="Coleine C."/>
            <person name="Masonjones S."/>
            <person name="Stajich J.E."/>
        </authorList>
    </citation>
    <scope>NUCLEOTIDE SEQUENCE [LARGE SCALE GENOMIC DNA]</scope>
    <source>
        <strain evidence="9">CCFEE 5527</strain>
    </source>
</reference>
<feature type="domain" description="SUN" evidence="7">
    <location>
        <begin position="512"/>
        <end position="709"/>
    </location>
</feature>
<feature type="region of interest" description="Disordered" evidence="5">
    <location>
        <begin position="1"/>
        <end position="231"/>
    </location>
</feature>
<keyword evidence="4 6" id="KW-0472">Membrane</keyword>
<keyword evidence="2 6" id="KW-0812">Transmembrane</keyword>
<name>A0A1V8TDM1_9PEZI</name>
<keyword evidence="3 6" id="KW-1133">Transmembrane helix</keyword>
<dbReference type="OrthoDB" id="342281at2759"/>
<evidence type="ECO:0000256" key="6">
    <source>
        <dbReference type="SAM" id="Phobius"/>
    </source>
</evidence>
<feature type="compositionally biased region" description="Polar residues" evidence="5">
    <location>
        <begin position="141"/>
        <end position="152"/>
    </location>
</feature>
<sequence>MATPRQTRSGAARGPTPARGTTPLPALSTKINTSYGAAGTPNLRGQVATPGQTFAQSMAQAQAQSTTTIRTTRPIVEEPIDEVDQENEEDEIHSPTAKLKETMRDETYLPSSDQYYGASRRKPAVPGLGASRPVAGRSPLQPDNSGEGPSTTRPAPRPPARPAAPVNGPAISQNRDGNQPTTGSHVRQPSNQSGSAPPQGPRSPPPRPQLGAPQQGARTAQDPPPPPSPRAIPSTLDVALFAIPRYLWRNIWALILGAVLLWTFLLMPLPTTAAFRRDELVRAARIAAGYPGYEQPPNELEGMWLQIRYNSSFLKGVVMPEENIPGQQWAINTMLLARVEGIEQNQTLFLDKFEHMEDFLPKMMAVDLQDGRMQIKPEFWQALLRRTEGDRTLYDAFMRTNEQAVRANIEQVSSGHLSYAIQSHQVVGREAVLRLMEENNRFLTTQVTQLLESRMSESLDAARAAAIQVATEIVKELPQDDNTRLAILARTNLLQNQLRNINSFNWLSHRAGARVDPHKTSPTLGLTTLQSFLGYPYESSKHMSKPVYALMEWQEYGEAWCAAESAKYGKAQLAIEMKDAVIPAEFAIENISNRGTRDIASSPREFEVWAEALTEDQAQEYKSTILDYFAHNHREPAGCLAKDPPTAKAVCVADGIYDIHGTNWVQSWPTFVNMQDLVFATKKVYFKIVSNWGAEHTCIYRVRMTEAGHEELPPPLGDRSWLK</sequence>
<dbReference type="GO" id="GO:0034993">
    <property type="term" value="C:meiotic nuclear membrane microtubule tethering complex"/>
    <property type="evidence" value="ECO:0007669"/>
    <property type="project" value="TreeGrafter"/>
</dbReference>
<evidence type="ECO:0000256" key="4">
    <source>
        <dbReference type="ARBA" id="ARBA00023136"/>
    </source>
</evidence>
<evidence type="ECO:0000256" key="3">
    <source>
        <dbReference type="ARBA" id="ARBA00022989"/>
    </source>
</evidence>
<dbReference type="Gene3D" id="2.60.120.260">
    <property type="entry name" value="Galactose-binding domain-like"/>
    <property type="match status" value="1"/>
</dbReference>
<gene>
    <name evidence="8" type="ORF">B0A48_04873</name>
</gene>
<comment type="caution">
    <text evidence="8">The sequence shown here is derived from an EMBL/GenBank/DDBJ whole genome shotgun (WGS) entry which is preliminary data.</text>
</comment>
<evidence type="ECO:0000259" key="7">
    <source>
        <dbReference type="PROSITE" id="PS51469"/>
    </source>
</evidence>
<dbReference type="AlphaFoldDB" id="A0A1V8TDM1"/>
<feature type="compositionally biased region" description="Low complexity" evidence="5">
    <location>
        <begin position="52"/>
        <end position="72"/>
    </location>
</feature>
<evidence type="ECO:0000256" key="2">
    <source>
        <dbReference type="ARBA" id="ARBA00022692"/>
    </source>
</evidence>
<organism evidence="8 9">
    <name type="scientific">Cryoendolithus antarcticus</name>
    <dbReference type="NCBI Taxonomy" id="1507870"/>
    <lineage>
        <taxon>Eukaryota</taxon>
        <taxon>Fungi</taxon>
        <taxon>Dikarya</taxon>
        <taxon>Ascomycota</taxon>
        <taxon>Pezizomycotina</taxon>
        <taxon>Dothideomycetes</taxon>
        <taxon>Dothideomycetidae</taxon>
        <taxon>Cladosporiales</taxon>
        <taxon>Cladosporiaceae</taxon>
        <taxon>Cryoendolithus</taxon>
    </lineage>
</organism>
<evidence type="ECO:0000256" key="5">
    <source>
        <dbReference type="SAM" id="MobiDB-lite"/>
    </source>
</evidence>
<dbReference type="STRING" id="1507870.A0A1V8TDM1"/>
<keyword evidence="9" id="KW-1185">Reference proteome</keyword>
<evidence type="ECO:0000313" key="9">
    <source>
        <dbReference type="Proteomes" id="UP000192596"/>
    </source>
</evidence>
<dbReference type="InterPro" id="IPR012919">
    <property type="entry name" value="SUN_dom"/>
</dbReference>
<feature type="compositionally biased region" description="Pro residues" evidence="5">
    <location>
        <begin position="198"/>
        <end position="208"/>
    </location>
</feature>
<dbReference type="GO" id="GO:0043495">
    <property type="term" value="F:protein-membrane adaptor activity"/>
    <property type="evidence" value="ECO:0007669"/>
    <property type="project" value="TreeGrafter"/>
</dbReference>
<dbReference type="InParanoid" id="A0A1V8TDM1"/>
<evidence type="ECO:0000313" key="8">
    <source>
        <dbReference type="EMBL" id="OQO09473.1"/>
    </source>
</evidence>